<protein>
    <submittedName>
        <fullName evidence="1">Uncharacterized protein</fullName>
    </submittedName>
</protein>
<dbReference type="AlphaFoldDB" id="A0A0B6XZU0"/>
<proteinExistence type="predicted"/>
<gene>
    <name evidence="1" type="primary">ORF7632</name>
</gene>
<organism evidence="1">
    <name type="scientific">Arion vulgaris</name>
    <dbReference type="NCBI Taxonomy" id="1028688"/>
    <lineage>
        <taxon>Eukaryota</taxon>
        <taxon>Metazoa</taxon>
        <taxon>Spiralia</taxon>
        <taxon>Lophotrochozoa</taxon>
        <taxon>Mollusca</taxon>
        <taxon>Gastropoda</taxon>
        <taxon>Heterobranchia</taxon>
        <taxon>Euthyneura</taxon>
        <taxon>Panpulmonata</taxon>
        <taxon>Eupulmonata</taxon>
        <taxon>Stylommatophora</taxon>
        <taxon>Helicina</taxon>
        <taxon>Arionoidea</taxon>
        <taxon>Arionidae</taxon>
        <taxon>Arion</taxon>
    </lineage>
</organism>
<reference evidence="1" key="1">
    <citation type="submission" date="2014-12" db="EMBL/GenBank/DDBJ databases">
        <title>Insight into the proteome of Arion vulgaris.</title>
        <authorList>
            <person name="Aradska J."/>
            <person name="Bulat T."/>
            <person name="Smidak R."/>
            <person name="Sarate P."/>
            <person name="Gangsoo J."/>
            <person name="Sialana F."/>
            <person name="Bilban M."/>
            <person name="Lubec G."/>
        </authorList>
    </citation>
    <scope>NUCLEOTIDE SEQUENCE</scope>
    <source>
        <tissue evidence="1">Skin</tissue>
    </source>
</reference>
<evidence type="ECO:0000313" key="1">
    <source>
        <dbReference type="EMBL" id="CEK49409.1"/>
    </source>
</evidence>
<accession>A0A0B6XZU0</accession>
<name>A0A0B6XZU0_9EUPU</name>
<dbReference type="EMBL" id="HACG01002544">
    <property type="protein sequence ID" value="CEK49409.1"/>
    <property type="molecule type" value="Transcribed_RNA"/>
</dbReference>
<feature type="non-terminal residue" evidence="1">
    <location>
        <position position="60"/>
    </location>
</feature>
<sequence length="60" mass="6889">MSIFELAMNLIYISIYSLIRFCLSVTSRMKRHLDRASLCALYKVALNPSIVYCQVEDEVG</sequence>